<keyword evidence="1" id="KW-0812">Transmembrane</keyword>
<dbReference type="EMBL" id="FNUZ01000002">
    <property type="protein sequence ID" value="SEF90802.1"/>
    <property type="molecule type" value="Genomic_DNA"/>
</dbReference>
<evidence type="ECO:0000313" key="3">
    <source>
        <dbReference type="Proteomes" id="UP000236752"/>
    </source>
</evidence>
<organism evidence="2 3">
    <name type="scientific">Thalassococcus halodurans</name>
    <dbReference type="NCBI Taxonomy" id="373675"/>
    <lineage>
        <taxon>Bacteria</taxon>
        <taxon>Pseudomonadati</taxon>
        <taxon>Pseudomonadota</taxon>
        <taxon>Alphaproteobacteria</taxon>
        <taxon>Rhodobacterales</taxon>
        <taxon>Roseobacteraceae</taxon>
        <taxon>Thalassococcus</taxon>
    </lineage>
</organism>
<accession>A0A1H5VU53</accession>
<evidence type="ECO:0000313" key="2">
    <source>
        <dbReference type="EMBL" id="SEF90802.1"/>
    </source>
</evidence>
<protein>
    <submittedName>
        <fullName evidence="2">Uncharacterized protein</fullName>
    </submittedName>
</protein>
<dbReference type="Proteomes" id="UP000236752">
    <property type="component" value="Unassembled WGS sequence"/>
</dbReference>
<keyword evidence="1" id="KW-0472">Membrane</keyword>
<evidence type="ECO:0000256" key="1">
    <source>
        <dbReference type="SAM" id="Phobius"/>
    </source>
</evidence>
<sequence>MPVTSFTLLIFSVLCAAAITVWAFNSLGAFTVLPVLLVLGLLARWGLGHVPHDDTRP</sequence>
<reference evidence="2 3" key="1">
    <citation type="submission" date="2016-10" db="EMBL/GenBank/DDBJ databases">
        <authorList>
            <person name="de Groot N.N."/>
        </authorList>
    </citation>
    <scope>NUCLEOTIDE SEQUENCE [LARGE SCALE GENOMIC DNA]</scope>
    <source>
        <strain evidence="2 3">DSM 26915</strain>
    </source>
</reference>
<keyword evidence="3" id="KW-1185">Reference proteome</keyword>
<proteinExistence type="predicted"/>
<dbReference type="AlphaFoldDB" id="A0A1H5VU53"/>
<keyword evidence="1" id="KW-1133">Transmembrane helix</keyword>
<name>A0A1H5VU53_9RHOB</name>
<gene>
    <name evidence="2" type="ORF">SAMN04488045_1184</name>
</gene>
<feature type="transmembrane region" description="Helical" evidence="1">
    <location>
        <begin position="27"/>
        <end position="47"/>
    </location>
</feature>